<dbReference type="Pfam" id="PF13457">
    <property type="entry name" value="GW"/>
    <property type="match status" value="1"/>
</dbReference>
<feature type="compositionally biased region" description="Basic residues" evidence="2">
    <location>
        <begin position="11"/>
        <end position="21"/>
    </location>
</feature>
<feature type="transmembrane region" description="Helical" evidence="3">
    <location>
        <begin position="34"/>
        <end position="57"/>
    </location>
</feature>
<keyword evidence="7" id="KW-1185">Reference proteome</keyword>
<name>W1Q3H7_ABIDE</name>
<dbReference type="InterPro" id="IPR038200">
    <property type="entry name" value="GW_dom_sf"/>
</dbReference>
<dbReference type="AlphaFoldDB" id="W1Q3H7"/>
<feature type="compositionally biased region" description="Polar residues" evidence="2">
    <location>
        <begin position="1"/>
        <end position="10"/>
    </location>
</feature>
<dbReference type="PANTHER" id="PTHR35333:SF3">
    <property type="entry name" value="BETA-LACTAMASE-TYPE TRANSPEPTIDASE FOLD CONTAINING PROTEIN"/>
    <property type="match status" value="1"/>
</dbReference>
<sequence>MSQPTRAQYRSNHKGQKAPKKTRTEQTPGSYKRYYLLALGLVAGLVLAAAAFFLWLMPQMKQSTERSHLARAANWVDTYTVDLDPQREVLVEDLRQVDIQPENQAPSAQYFTKQELDKRTETSFARRVRQVTDTDANGFAWYWGQQQEEYLYRHGRPYTGWFGQPGSEWTYYKDGRLDQQATIDKETARLRADEATFIQSFVPSYQARFVYLKAKSESMYYVDRQSIRYSILNRGRDGLLLSNFPGQPNSYFLANTNKYADIPMEVTEEAVVDNQTWLHVAIGYQDLGWIRQDLTYQDYVLTNYSERKLIDTVQQIMREEIDSMGIMAGASFVDNETMAQVDVDNQIFFPASTQKIYVLTELYRQYKEGKLQPSQTMAMEGSNIVPGAGHINESPAGTVYSLDELVDYVAIYSDNTAANMLIEAVGGGGIVTQHAHELGMLDTYLEGKYYQTDNGRFQTTPDNAARLFAKLANHELNGEPWDSMLIDKLRLNSHSFLRTYLYETDSWNKSGLGAPEQNDVATFVTQYGSYSIAVYTNSWNDYDARFDQVGRLSQRVYEAFNQIRSDLWHPYDPEQGFYR</sequence>
<evidence type="ECO:0000259" key="5">
    <source>
        <dbReference type="Pfam" id="PF13457"/>
    </source>
</evidence>
<protein>
    <submittedName>
        <fullName evidence="6">Uncharacterized protein</fullName>
    </submittedName>
</protein>
<accession>W1Q3H7</accession>
<evidence type="ECO:0000256" key="2">
    <source>
        <dbReference type="SAM" id="MobiDB-lite"/>
    </source>
</evidence>
<dbReference type="InterPro" id="IPR045155">
    <property type="entry name" value="Beta-lactam_cat"/>
</dbReference>
<dbReference type="eggNOG" id="COG2367">
    <property type="taxonomic scope" value="Bacteria"/>
</dbReference>
<dbReference type="EMBL" id="ACIN03000005">
    <property type="protein sequence ID" value="ESK65728.1"/>
    <property type="molecule type" value="Genomic_DNA"/>
</dbReference>
<dbReference type="GO" id="GO:0008800">
    <property type="term" value="F:beta-lactamase activity"/>
    <property type="evidence" value="ECO:0007669"/>
    <property type="project" value="InterPro"/>
</dbReference>
<feature type="region of interest" description="Disordered" evidence="2">
    <location>
        <begin position="1"/>
        <end position="26"/>
    </location>
</feature>
<dbReference type="Proteomes" id="UP000019050">
    <property type="component" value="Unassembled WGS sequence"/>
</dbReference>
<evidence type="ECO:0000256" key="3">
    <source>
        <dbReference type="SAM" id="Phobius"/>
    </source>
</evidence>
<feature type="domain" description="GW" evidence="5">
    <location>
        <begin position="240"/>
        <end position="292"/>
    </location>
</feature>
<dbReference type="GO" id="GO:0046677">
    <property type="term" value="P:response to antibiotic"/>
    <property type="evidence" value="ECO:0007669"/>
    <property type="project" value="InterPro"/>
</dbReference>
<dbReference type="SUPFAM" id="SSF82057">
    <property type="entry name" value="Prokaryotic SH3-related domain"/>
    <property type="match status" value="1"/>
</dbReference>
<keyword evidence="3" id="KW-0472">Membrane</keyword>
<proteinExistence type="predicted"/>
<evidence type="ECO:0000313" key="7">
    <source>
        <dbReference type="Proteomes" id="UP000019050"/>
    </source>
</evidence>
<evidence type="ECO:0000256" key="1">
    <source>
        <dbReference type="ARBA" id="ARBA00022729"/>
    </source>
</evidence>
<dbReference type="PANTHER" id="PTHR35333">
    <property type="entry name" value="BETA-LACTAMASE"/>
    <property type="match status" value="1"/>
</dbReference>
<feature type="domain" description="Beta-lactamase class A catalytic" evidence="4">
    <location>
        <begin position="333"/>
        <end position="536"/>
    </location>
</feature>
<organism evidence="6 7">
    <name type="scientific">Abiotrophia defectiva ATCC 49176</name>
    <dbReference type="NCBI Taxonomy" id="592010"/>
    <lineage>
        <taxon>Bacteria</taxon>
        <taxon>Bacillati</taxon>
        <taxon>Bacillota</taxon>
        <taxon>Bacilli</taxon>
        <taxon>Lactobacillales</taxon>
        <taxon>Aerococcaceae</taxon>
        <taxon>Abiotrophia</taxon>
    </lineage>
</organism>
<keyword evidence="3" id="KW-0812">Transmembrane</keyword>
<dbReference type="InterPro" id="IPR000871">
    <property type="entry name" value="Beta-lactam_class-A"/>
</dbReference>
<keyword evidence="3" id="KW-1133">Transmembrane helix</keyword>
<dbReference type="GeneID" id="84816874"/>
<dbReference type="SUPFAM" id="SSF56601">
    <property type="entry name" value="beta-lactamase/transpeptidase-like"/>
    <property type="match status" value="1"/>
</dbReference>
<dbReference type="RefSeq" id="WP_023391444.1">
    <property type="nucleotide sequence ID" value="NZ_KI535340.1"/>
</dbReference>
<dbReference type="Gene3D" id="3.40.710.10">
    <property type="entry name" value="DD-peptidase/beta-lactamase superfamily"/>
    <property type="match status" value="1"/>
</dbReference>
<dbReference type="HOGENOM" id="CLU_031697_0_0_9"/>
<dbReference type="GO" id="GO:0030655">
    <property type="term" value="P:beta-lactam antibiotic catabolic process"/>
    <property type="evidence" value="ECO:0007669"/>
    <property type="project" value="InterPro"/>
</dbReference>
<dbReference type="OrthoDB" id="9775096at2"/>
<dbReference type="InterPro" id="IPR012338">
    <property type="entry name" value="Beta-lactam/transpept-like"/>
</dbReference>
<evidence type="ECO:0000259" key="4">
    <source>
        <dbReference type="Pfam" id="PF13354"/>
    </source>
</evidence>
<gene>
    <name evidence="6" type="ORF">GCWU000182_000793</name>
</gene>
<keyword evidence="1" id="KW-0732">Signal</keyword>
<reference evidence="6" key="1">
    <citation type="submission" date="2013-06" db="EMBL/GenBank/DDBJ databases">
        <authorList>
            <person name="Weinstock G."/>
            <person name="Sodergren E."/>
            <person name="Clifton S."/>
            <person name="Fulton L."/>
            <person name="Fulton B."/>
            <person name="Courtney L."/>
            <person name="Fronick C."/>
            <person name="Harrison M."/>
            <person name="Strong C."/>
            <person name="Farmer C."/>
            <person name="Delahaunty K."/>
            <person name="Markovic C."/>
            <person name="Hall O."/>
            <person name="Minx P."/>
            <person name="Tomlinson C."/>
            <person name="Mitreva M."/>
            <person name="Nelson J."/>
            <person name="Hou S."/>
            <person name="Wollam A."/>
            <person name="Pepin K.H."/>
            <person name="Johnson M."/>
            <person name="Bhonagiri V."/>
            <person name="Nash W.E."/>
            <person name="Warren W."/>
            <person name="Chinwalla A."/>
            <person name="Mardis E.R."/>
            <person name="Wilson R.K."/>
        </authorList>
    </citation>
    <scope>NUCLEOTIDE SEQUENCE [LARGE SCALE GENOMIC DNA]</scope>
    <source>
        <strain evidence="6">ATCC 49176</strain>
    </source>
</reference>
<dbReference type="Gene3D" id="2.30.30.170">
    <property type="match status" value="1"/>
</dbReference>
<evidence type="ECO:0000313" key="6">
    <source>
        <dbReference type="EMBL" id="ESK65728.1"/>
    </source>
</evidence>
<dbReference type="InterPro" id="IPR025987">
    <property type="entry name" value="GW_dom"/>
</dbReference>
<comment type="caution">
    <text evidence="6">The sequence shown here is derived from an EMBL/GenBank/DDBJ whole genome shotgun (WGS) entry which is preliminary data.</text>
</comment>
<dbReference type="Pfam" id="PF13354">
    <property type="entry name" value="Beta-lactamase2"/>
    <property type="match status" value="1"/>
</dbReference>
<dbReference type="STRING" id="592010.GCWU000182_000793"/>